<organism evidence="2 3">
    <name type="scientific">Ralstonia syzygii</name>
    <dbReference type="NCBI Taxonomy" id="28097"/>
    <lineage>
        <taxon>Bacteria</taxon>
        <taxon>Pseudomonadati</taxon>
        <taxon>Pseudomonadota</taxon>
        <taxon>Betaproteobacteria</taxon>
        <taxon>Burkholderiales</taxon>
        <taxon>Burkholderiaceae</taxon>
        <taxon>Ralstonia</taxon>
        <taxon>Ralstonia solanacearum species complex</taxon>
    </lineage>
</organism>
<name>A0ABX7ZBZ8_9RALS</name>
<protein>
    <submittedName>
        <fullName evidence="2">Uncharacterized protein</fullName>
    </submittedName>
</protein>
<evidence type="ECO:0000313" key="2">
    <source>
        <dbReference type="EMBL" id="QUP52906.1"/>
    </source>
</evidence>
<reference evidence="2 3" key="1">
    <citation type="journal article" date="2021" name="Phytopathology">
        <title>Complete genome sequence of Ralstonia syzygii subsp. indonesiensis strain LLRS-1, isolated from wilted tobacco in China.</title>
        <authorList>
            <person name="Lu C.H."/>
            <person name="Li J.Y."/>
            <person name="Mi M.G."/>
            <person name="Lin Z.L."/>
            <person name="Jiang N."/>
            <person name="Gai X."/>
            <person name="Ma J.H."/>
            <person name="Lei L.P."/>
            <person name="Xia Z.Y."/>
        </authorList>
    </citation>
    <scope>NUCLEOTIDE SEQUENCE [LARGE SCALE GENOMIC DNA]</scope>
    <source>
        <strain evidence="2 3">LLRS-1</strain>
    </source>
</reference>
<dbReference type="InterPro" id="IPR036812">
    <property type="entry name" value="NAD(P)_OxRdtase_dom_sf"/>
</dbReference>
<evidence type="ECO:0000256" key="1">
    <source>
        <dbReference type="SAM" id="MobiDB-lite"/>
    </source>
</evidence>
<dbReference type="Proteomes" id="UP000677898">
    <property type="component" value="Chromosome"/>
</dbReference>
<proteinExistence type="predicted"/>
<dbReference type="Gene3D" id="3.20.20.100">
    <property type="entry name" value="NADP-dependent oxidoreductase domain"/>
    <property type="match status" value="1"/>
</dbReference>
<dbReference type="RefSeq" id="WP_230426047.1">
    <property type="nucleotide sequence ID" value="NZ_CP046729.1"/>
</dbReference>
<feature type="region of interest" description="Disordered" evidence="1">
    <location>
        <begin position="38"/>
        <end position="69"/>
    </location>
</feature>
<dbReference type="SUPFAM" id="SSF51430">
    <property type="entry name" value="NAD(P)-linked oxidoreductase"/>
    <property type="match status" value="1"/>
</dbReference>
<evidence type="ECO:0000313" key="3">
    <source>
        <dbReference type="Proteomes" id="UP000677898"/>
    </source>
</evidence>
<keyword evidence="3" id="KW-1185">Reference proteome</keyword>
<accession>A0ABX7ZBZ8</accession>
<gene>
    <name evidence="2" type="ORF">GO998_03620</name>
</gene>
<dbReference type="EMBL" id="CP046729">
    <property type="protein sequence ID" value="QUP52906.1"/>
    <property type="molecule type" value="Genomic_DNA"/>
</dbReference>
<sequence>MVGFWFFLQGVRPLRCGHGACHIEPGGRYQRFITRQRRSGSTGILRGGSRPVARTPVAVQPGNPSQARRLTNDRTSTMKARTLGNSGLEVSELGFGCMGMRVGYGPTSLSRNEPIAEASEPELACAADERRGGVDQGVGRRLAGRTWHAAL</sequence>